<dbReference type="Proteomes" id="UP000712600">
    <property type="component" value="Unassembled WGS sequence"/>
</dbReference>
<protein>
    <submittedName>
        <fullName evidence="1">Uncharacterized protein</fullName>
    </submittedName>
</protein>
<name>A0A8S9NLZ7_BRACR</name>
<evidence type="ECO:0000313" key="2">
    <source>
        <dbReference type="Proteomes" id="UP000712600"/>
    </source>
</evidence>
<gene>
    <name evidence="1" type="ORF">F2Q69_00009249</name>
</gene>
<evidence type="ECO:0000313" key="1">
    <source>
        <dbReference type="EMBL" id="KAF3505744.1"/>
    </source>
</evidence>
<dbReference type="AlphaFoldDB" id="A0A8S9NLZ7"/>
<dbReference type="EMBL" id="QGKX02001521">
    <property type="protein sequence ID" value="KAF3505744.1"/>
    <property type="molecule type" value="Genomic_DNA"/>
</dbReference>
<sequence>MTQQAYVWQKLKTILVVASSQFCQHNAKAHSNCQWCFISSGHKQTDSGRSFFTAAKFLQSSSED</sequence>
<accession>A0A8S9NLZ7</accession>
<organism evidence="1 2">
    <name type="scientific">Brassica cretica</name>
    <name type="common">Mustard</name>
    <dbReference type="NCBI Taxonomy" id="69181"/>
    <lineage>
        <taxon>Eukaryota</taxon>
        <taxon>Viridiplantae</taxon>
        <taxon>Streptophyta</taxon>
        <taxon>Embryophyta</taxon>
        <taxon>Tracheophyta</taxon>
        <taxon>Spermatophyta</taxon>
        <taxon>Magnoliopsida</taxon>
        <taxon>eudicotyledons</taxon>
        <taxon>Gunneridae</taxon>
        <taxon>Pentapetalae</taxon>
        <taxon>rosids</taxon>
        <taxon>malvids</taxon>
        <taxon>Brassicales</taxon>
        <taxon>Brassicaceae</taxon>
        <taxon>Brassiceae</taxon>
        <taxon>Brassica</taxon>
    </lineage>
</organism>
<reference evidence="1" key="1">
    <citation type="submission" date="2019-12" db="EMBL/GenBank/DDBJ databases">
        <title>Genome sequencing and annotation of Brassica cretica.</title>
        <authorList>
            <person name="Studholme D.J."/>
            <person name="Sarris P."/>
        </authorList>
    </citation>
    <scope>NUCLEOTIDE SEQUENCE</scope>
    <source>
        <strain evidence="1">PFS-109/04</strain>
        <tissue evidence="1">Leaf</tissue>
    </source>
</reference>
<comment type="caution">
    <text evidence="1">The sequence shown here is derived from an EMBL/GenBank/DDBJ whole genome shotgun (WGS) entry which is preliminary data.</text>
</comment>
<proteinExistence type="predicted"/>